<sequence>MDFFTVLKLSGYPVSEAIKRYQEILNAQSEGYQNKQKWQIFNDQIRINPFYRDFVGVDIQGNWERIPIIQKSHLMGAYQDKISPEIIRNGLYVSRTSGSTGTPMLFARQNHFHVMVWLAANRLYSQFGFDVNSYQARFYGIPLSGFNFYREKLKDLMAKRYRFVVYDLGDKVLKKWVDVFNRKRFEVIYGYTNSILQFSNYLKEKGLVLSTFCPSLKACVVTSEMCSGEEQAQLHATFGVPVYNEYGASEVCVIGFRDKNVWKVADEMVYLEVVDDNGAVLQDGEAGRLLVTLLHNNATPIIRYEIGDLATIKREGEHTIITSLQGRMNDTGLLPSGKRVPGLTFYYAVHEAIGKDIRIKEHQVVQKDTLSFQVNVCLNGDLSSNQIKAIKSAFNLYLEEGLKIEVKQVKSIERTAKGKFKHFISEI</sequence>
<dbReference type="RefSeq" id="WP_212216313.1">
    <property type="nucleotide sequence ID" value="NZ_JAGUCO010000008.1"/>
</dbReference>
<reference evidence="1 2" key="1">
    <citation type="journal article" date="2015" name="Int. J. Syst. Evol. Microbiol.">
        <title>Carboxylicivirga linearis sp. nov., isolated from a sea cucumber culture pond.</title>
        <authorList>
            <person name="Wang F.Q."/>
            <person name="Zhou Y.X."/>
            <person name="Lin X.Z."/>
            <person name="Chen G.J."/>
            <person name="Du Z.J."/>
        </authorList>
    </citation>
    <scope>NUCLEOTIDE SEQUENCE [LARGE SCALE GENOMIC DNA]</scope>
    <source>
        <strain evidence="1 2">FB218</strain>
    </source>
</reference>
<gene>
    <name evidence="1" type="ORF">KEM10_12315</name>
</gene>
<comment type="caution">
    <text evidence="1">The sequence shown here is derived from an EMBL/GenBank/DDBJ whole genome shotgun (WGS) entry which is preliminary data.</text>
</comment>
<dbReference type="Gene3D" id="3.40.50.12780">
    <property type="entry name" value="N-terminal domain of ligase-like"/>
    <property type="match status" value="1"/>
</dbReference>
<organism evidence="1 2">
    <name type="scientific">Carboxylicivirga linearis</name>
    <dbReference type="NCBI Taxonomy" id="1628157"/>
    <lineage>
        <taxon>Bacteria</taxon>
        <taxon>Pseudomonadati</taxon>
        <taxon>Bacteroidota</taxon>
        <taxon>Bacteroidia</taxon>
        <taxon>Marinilabiliales</taxon>
        <taxon>Marinilabiliaceae</taxon>
        <taxon>Carboxylicivirga</taxon>
    </lineage>
</organism>
<keyword evidence="1" id="KW-0436">Ligase</keyword>
<dbReference type="Proteomes" id="UP000708576">
    <property type="component" value="Unassembled WGS sequence"/>
</dbReference>
<name>A0ABS5JW02_9BACT</name>
<dbReference type="EMBL" id="JAGUCO010000008">
    <property type="protein sequence ID" value="MBS2099067.1"/>
    <property type="molecule type" value="Genomic_DNA"/>
</dbReference>
<dbReference type="GO" id="GO:0016874">
    <property type="term" value="F:ligase activity"/>
    <property type="evidence" value="ECO:0007669"/>
    <property type="project" value="UniProtKB-KW"/>
</dbReference>
<dbReference type="PANTHER" id="PTHR36932:SF1">
    <property type="entry name" value="CAPSULAR POLYSACCHARIDE BIOSYNTHESIS PROTEIN"/>
    <property type="match status" value="1"/>
</dbReference>
<dbReference type="PANTHER" id="PTHR36932">
    <property type="entry name" value="CAPSULAR POLYSACCHARIDE BIOSYNTHESIS PROTEIN"/>
    <property type="match status" value="1"/>
</dbReference>
<dbReference type="InterPro" id="IPR042099">
    <property type="entry name" value="ANL_N_sf"/>
</dbReference>
<evidence type="ECO:0000313" key="2">
    <source>
        <dbReference type="Proteomes" id="UP000708576"/>
    </source>
</evidence>
<dbReference type="InterPro" id="IPR053158">
    <property type="entry name" value="CapK_Type1_Caps_Biosynth"/>
</dbReference>
<evidence type="ECO:0000313" key="1">
    <source>
        <dbReference type="EMBL" id="MBS2099067.1"/>
    </source>
</evidence>
<accession>A0ABS5JW02</accession>
<keyword evidence="2" id="KW-1185">Reference proteome</keyword>
<protein>
    <submittedName>
        <fullName evidence="1">Phenylacetate--CoA ligase family protein</fullName>
    </submittedName>
</protein>
<dbReference type="SUPFAM" id="SSF56801">
    <property type="entry name" value="Acetyl-CoA synthetase-like"/>
    <property type="match status" value="1"/>
</dbReference>
<proteinExistence type="predicted"/>